<dbReference type="SUPFAM" id="SSF52025">
    <property type="entry name" value="PA domain"/>
    <property type="match status" value="1"/>
</dbReference>
<keyword evidence="2" id="KW-0325">Glycoprotein</keyword>
<dbReference type="GO" id="GO:0009897">
    <property type="term" value="C:external side of plasma membrane"/>
    <property type="evidence" value="ECO:0007669"/>
    <property type="project" value="TreeGrafter"/>
</dbReference>
<dbReference type="SUPFAM" id="SSF53187">
    <property type="entry name" value="Zn-dependent exopeptidases"/>
    <property type="match status" value="1"/>
</dbReference>
<keyword evidence="2" id="KW-0675">Receptor</keyword>
<dbReference type="GO" id="GO:0031623">
    <property type="term" value="P:receptor internalization"/>
    <property type="evidence" value="ECO:0007669"/>
    <property type="project" value="UniProtKB-UniRule"/>
</dbReference>
<dbReference type="InterPro" id="IPR007484">
    <property type="entry name" value="Peptidase_M28"/>
</dbReference>
<dbReference type="GO" id="GO:0004998">
    <property type="term" value="F:transferrin receptor activity"/>
    <property type="evidence" value="ECO:0007669"/>
    <property type="project" value="UniProtKB-UniRule"/>
</dbReference>
<keyword evidence="2" id="KW-1003">Cell membrane</keyword>
<dbReference type="GO" id="GO:0042470">
    <property type="term" value="C:melanosome"/>
    <property type="evidence" value="ECO:0007669"/>
    <property type="project" value="UniProtKB-SubCell"/>
</dbReference>
<keyword evidence="2" id="KW-0564">Palmitate</keyword>
<dbReference type="AlphaFoldDB" id="A0A6J1VZ93"/>
<feature type="non-terminal residue" evidence="5">
    <location>
        <position position="255"/>
    </location>
</feature>
<dbReference type="GO" id="GO:0033572">
    <property type="term" value="P:transferrin transport"/>
    <property type="evidence" value="ECO:0007669"/>
    <property type="project" value="UniProtKB-UniRule"/>
</dbReference>
<evidence type="ECO:0000313" key="5">
    <source>
        <dbReference type="RefSeq" id="XP_026548305.1"/>
    </source>
</evidence>
<keyword evidence="2" id="KW-0472">Membrane</keyword>
<evidence type="ECO:0000313" key="4">
    <source>
        <dbReference type="Proteomes" id="UP000504612"/>
    </source>
</evidence>
<dbReference type="Pfam" id="PF04389">
    <property type="entry name" value="Peptidase_M28"/>
    <property type="match status" value="1"/>
</dbReference>
<dbReference type="GeneID" id="113430018"/>
<reference evidence="5" key="1">
    <citation type="submission" date="2025-08" db="UniProtKB">
        <authorList>
            <consortium name="RefSeq"/>
        </authorList>
    </citation>
    <scope>IDENTIFICATION</scope>
</reference>
<dbReference type="Proteomes" id="UP000504612">
    <property type="component" value="Unplaced"/>
</dbReference>
<comment type="PTM">
    <text evidence="2">Stearoylated.</text>
</comment>
<dbReference type="RefSeq" id="XP_026548305.1">
    <property type="nucleotide sequence ID" value="XM_026692520.1"/>
</dbReference>
<dbReference type="PANTHER" id="PTHR10404">
    <property type="entry name" value="N-ACETYLATED-ALPHA-LINKED ACIDIC DIPEPTIDASE"/>
    <property type="match status" value="1"/>
</dbReference>
<comment type="function">
    <text evidence="2">Cellular uptake of iron occurs via receptor-mediated endocytosis of ligand-occupied transferrin receptor into specialized endosomes. Endosomal acidification leads to iron release. The apotransferrin-receptor complex is then recycled to the cell surface with a return to neutral pH and the concomitant loss of affinity of apotransferrin for its receptor. Transferrin receptor is necessary for development of erythrocytes and the nervous system. Acts as a lipid sensor that regulates mitochondrial fusion by regulating activation of the JNK pathway.</text>
</comment>
<gene>
    <name evidence="5" type="primary">LOC113430018</name>
</gene>
<keyword evidence="4" id="KW-1185">Reference proteome</keyword>
<dbReference type="Gene3D" id="3.40.630.10">
    <property type="entry name" value="Zn peptidases"/>
    <property type="match status" value="1"/>
</dbReference>
<dbReference type="GO" id="GO:0006879">
    <property type="term" value="P:intracellular iron ion homeostasis"/>
    <property type="evidence" value="ECO:0007669"/>
    <property type="project" value="UniProtKB-UniRule"/>
</dbReference>
<comment type="subunit">
    <text evidence="2">Homodimer; disulfide-linked.</text>
</comment>
<organism evidence="4 5">
    <name type="scientific">Notechis scutatus</name>
    <name type="common">mainland tiger snake</name>
    <dbReference type="NCBI Taxonomy" id="8663"/>
    <lineage>
        <taxon>Eukaryota</taxon>
        <taxon>Metazoa</taxon>
        <taxon>Chordata</taxon>
        <taxon>Craniata</taxon>
        <taxon>Vertebrata</taxon>
        <taxon>Euteleostomi</taxon>
        <taxon>Lepidosauria</taxon>
        <taxon>Squamata</taxon>
        <taxon>Bifurcata</taxon>
        <taxon>Unidentata</taxon>
        <taxon>Episquamata</taxon>
        <taxon>Toxicofera</taxon>
        <taxon>Serpentes</taxon>
        <taxon>Colubroidea</taxon>
        <taxon>Elapidae</taxon>
        <taxon>Hydrophiinae</taxon>
        <taxon>Notechis</taxon>
    </lineage>
</organism>
<dbReference type="InterPro" id="IPR039373">
    <property type="entry name" value="Peptidase_M28B"/>
</dbReference>
<dbReference type="FunFam" id="3.40.630.10:FF:000101">
    <property type="entry name" value="N-acetylated alpha-linked acidic dipeptidase like 1"/>
    <property type="match status" value="1"/>
</dbReference>
<evidence type="ECO:0000256" key="1">
    <source>
        <dbReference type="ARBA" id="ARBA00005634"/>
    </source>
</evidence>
<keyword evidence="2" id="KW-0449">Lipoprotein</keyword>
<comment type="subcellular location">
    <subcellularLocation>
        <location evidence="2">Cell membrane</location>
        <topology evidence="2">Single-pass type II membrane protein</topology>
    </subcellularLocation>
    <subcellularLocation>
        <location evidence="2">Melanosome</location>
    </subcellularLocation>
</comment>
<proteinExistence type="inferred from homology"/>
<evidence type="ECO:0000259" key="3">
    <source>
        <dbReference type="Pfam" id="PF04389"/>
    </source>
</evidence>
<dbReference type="InterPro" id="IPR046450">
    <property type="entry name" value="PA_dom_sf"/>
</dbReference>
<accession>A0A6J1VZ93</accession>
<comment type="similarity">
    <text evidence="1 2">Belongs to the peptidase M28 family. M28B subfamily.</text>
</comment>
<feature type="non-terminal residue" evidence="5">
    <location>
        <position position="1"/>
    </location>
</feature>
<evidence type="ECO:0000256" key="2">
    <source>
        <dbReference type="RuleBase" id="RU367157"/>
    </source>
</evidence>
<dbReference type="PANTHER" id="PTHR10404:SF26">
    <property type="entry name" value="TRANSFERRIN RECEPTOR PROTEIN 1"/>
    <property type="match status" value="1"/>
</dbReference>
<keyword evidence="2" id="KW-0254">Endocytosis</keyword>
<name>A0A6J1VZ93_9SAUR</name>
<protein>
    <recommendedName>
        <fullName evidence="2">Transferrin receptor protein 1</fullName>
    </recommendedName>
</protein>
<dbReference type="KEGG" id="nss:113430018"/>
<feature type="domain" description="Peptidase M28" evidence="3">
    <location>
        <begin position="123"/>
        <end position="251"/>
    </location>
</feature>
<sequence>VANAKTQRAVGVLIYPDPADYSNLGPTEALFGHAHLGTGDPYTPGFPSFNHIQFTPVKSSALPGIPVASISSSAARQLASILDGSDCPTTWQYTVFHKCGTSPTGTNVRINVSNPLVEKKILNIFGVIKGFVEPDRYVVIGAQRDAWENGTVKSAVGTALLLELAHTISGMVKTDGYKPHRSIIFASWSAGEFGAIGATEWLEGYAASLHLKAFAYINLDAAVSGYKEFRFSSSPLLKKLLEEAVTDVSRPCPLG</sequence>